<dbReference type="Proteomes" id="UP000468735">
    <property type="component" value="Unassembled WGS sequence"/>
</dbReference>
<evidence type="ECO:0008006" key="4">
    <source>
        <dbReference type="Google" id="ProtNLM"/>
    </source>
</evidence>
<comment type="caution">
    <text evidence="2">The sequence shown here is derived from an EMBL/GenBank/DDBJ whole genome shotgun (WGS) entry which is preliminary data.</text>
</comment>
<protein>
    <recommendedName>
        <fullName evidence="4">PH domain-containing protein</fullName>
    </recommendedName>
</protein>
<dbReference type="RefSeq" id="WP_151568664.1">
    <property type="nucleotide sequence ID" value="NZ_WBMT01000026.1"/>
</dbReference>
<sequence length="182" mass="19053">MGRTSGEPVLRLHPERRSPLIAIPALAAGPVLLLAGILDPSVTALIVGFGATAFAARSLVILNCGVTEAWPDGLTNRLAGRQAEVAWERVVRFVVVPTLFGRLVQAEERDGARISLAAPRSGLIMRSPGFGDQLNELTRMPGGGREPVPVQAPEPAQAVVAHLVQSALALGFMGALAMALLD</sequence>
<feature type="transmembrane region" description="Helical" evidence="1">
    <location>
        <begin position="159"/>
        <end position="181"/>
    </location>
</feature>
<proteinExistence type="predicted"/>
<dbReference type="AlphaFoldDB" id="A0A6H9YBI4"/>
<accession>A0A6H9YBI4</accession>
<evidence type="ECO:0000313" key="3">
    <source>
        <dbReference type="Proteomes" id="UP000468735"/>
    </source>
</evidence>
<organism evidence="2 3">
    <name type="scientific">Actinomadura rudentiformis</name>
    <dbReference type="NCBI Taxonomy" id="359158"/>
    <lineage>
        <taxon>Bacteria</taxon>
        <taxon>Bacillati</taxon>
        <taxon>Actinomycetota</taxon>
        <taxon>Actinomycetes</taxon>
        <taxon>Streptosporangiales</taxon>
        <taxon>Thermomonosporaceae</taxon>
        <taxon>Actinomadura</taxon>
    </lineage>
</organism>
<reference evidence="2 3" key="1">
    <citation type="submission" date="2019-09" db="EMBL/GenBank/DDBJ databases">
        <title>Actinomadura physcomitrii sp. nov., a novel actinomycete isolated from moss [Physcomitrium sphaericum (Ludw) Fuernr].</title>
        <authorList>
            <person name="Zhuang X."/>
            <person name="Liu C."/>
        </authorList>
    </citation>
    <scope>NUCLEOTIDE SEQUENCE [LARGE SCALE GENOMIC DNA]</scope>
    <source>
        <strain evidence="2 3">HMC1</strain>
    </source>
</reference>
<keyword evidence="1" id="KW-1133">Transmembrane helix</keyword>
<keyword evidence="3" id="KW-1185">Reference proteome</keyword>
<keyword evidence="1" id="KW-0472">Membrane</keyword>
<name>A0A6H9YBI4_9ACTN</name>
<feature type="transmembrane region" description="Helical" evidence="1">
    <location>
        <begin position="44"/>
        <end position="66"/>
    </location>
</feature>
<dbReference type="EMBL" id="WBMT01000026">
    <property type="protein sequence ID" value="KAB2341313.1"/>
    <property type="molecule type" value="Genomic_DNA"/>
</dbReference>
<gene>
    <name evidence="2" type="ORF">F8566_42105</name>
</gene>
<evidence type="ECO:0000313" key="2">
    <source>
        <dbReference type="EMBL" id="KAB2341313.1"/>
    </source>
</evidence>
<keyword evidence="1" id="KW-0812">Transmembrane</keyword>
<feature type="transmembrane region" description="Helical" evidence="1">
    <location>
        <begin position="20"/>
        <end position="38"/>
    </location>
</feature>
<evidence type="ECO:0000256" key="1">
    <source>
        <dbReference type="SAM" id="Phobius"/>
    </source>
</evidence>
<dbReference type="OrthoDB" id="3480835at2"/>